<dbReference type="Proteomes" id="UP001153737">
    <property type="component" value="Chromosome 9"/>
</dbReference>
<feature type="transmembrane region" description="Helical" evidence="1">
    <location>
        <begin position="191"/>
        <end position="211"/>
    </location>
</feature>
<keyword evidence="1" id="KW-1133">Transmembrane helix</keyword>
<keyword evidence="3" id="KW-1185">Reference proteome</keyword>
<organism evidence="2 3">
    <name type="scientific">Phaedon cochleariae</name>
    <name type="common">Mustard beetle</name>
    <dbReference type="NCBI Taxonomy" id="80249"/>
    <lineage>
        <taxon>Eukaryota</taxon>
        <taxon>Metazoa</taxon>
        <taxon>Ecdysozoa</taxon>
        <taxon>Arthropoda</taxon>
        <taxon>Hexapoda</taxon>
        <taxon>Insecta</taxon>
        <taxon>Pterygota</taxon>
        <taxon>Neoptera</taxon>
        <taxon>Endopterygota</taxon>
        <taxon>Coleoptera</taxon>
        <taxon>Polyphaga</taxon>
        <taxon>Cucujiformia</taxon>
        <taxon>Chrysomeloidea</taxon>
        <taxon>Chrysomelidae</taxon>
        <taxon>Chrysomelinae</taxon>
        <taxon>Chrysomelini</taxon>
        <taxon>Phaedon</taxon>
    </lineage>
</organism>
<reference evidence="2" key="1">
    <citation type="submission" date="2022-01" db="EMBL/GenBank/DDBJ databases">
        <authorList>
            <person name="King R."/>
        </authorList>
    </citation>
    <scope>NUCLEOTIDE SEQUENCE</scope>
</reference>
<proteinExistence type="predicted"/>
<reference evidence="2" key="2">
    <citation type="submission" date="2022-10" db="EMBL/GenBank/DDBJ databases">
        <authorList>
            <consortium name="ENA_rothamsted_submissions"/>
            <consortium name="culmorum"/>
            <person name="King R."/>
        </authorList>
    </citation>
    <scope>NUCLEOTIDE SEQUENCE</scope>
</reference>
<evidence type="ECO:0000313" key="3">
    <source>
        <dbReference type="Proteomes" id="UP001153737"/>
    </source>
</evidence>
<name>A0A9P0DQ24_PHACE</name>
<keyword evidence="1" id="KW-0812">Transmembrane</keyword>
<dbReference type="PANTHER" id="PTHR31912">
    <property type="entry name" value="IP13529P"/>
    <property type="match status" value="1"/>
</dbReference>
<evidence type="ECO:0000256" key="1">
    <source>
        <dbReference type="SAM" id="Phobius"/>
    </source>
</evidence>
<gene>
    <name evidence="2" type="ORF">PHAECO_LOCUS12903</name>
</gene>
<keyword evidence="1" id="KW-0472">Membrane</keyword>
<sequence length="387" mass="45065">MQTDWKVSNFVIRSQENYDSDCQNCSHGFKEFAVWNELESFNVIQNFSCDLMHDMLLGVLRYDMAFIINYLIKSKYFTLDRLNDKIKFLEFSKADAGSAMPQIKQEHMKKKIIIISASEMMSLILYFGILVGDLVPEDDNVWKLYSLTTHILENLLARSFTKLSIMYSQSLIEEHHELTSVLFQEHLRPKYYFLLHYPLIITLLGPPRYFWSMRYESFHELLKNTANSVTCRGNLLLTLSIKQQLRVSGRILSKKGLTLPSNHGLRRSMSKSLLLGISYPFTENAKEVQWICVENIHYRVGFALQLSTPDMVPRFGIIQYIVLDENNYYFVIFDINTVGFSSHLQCYVIARGSQVVLEVHPLNSLEHKYFHNIHYAPSGIMAIYTTK</sequence>
<dbReference type="OrthoDB" id="10045355at2759"/>
<dbReference type="AlphaFoldDB" id="A0A9P0DQ24"/>
<feature type="transmembrane region" description="Helical" evidence="1">
    <location>
        <begin position="112"/>
        <end position="132"/>
    </location>
</feature>
<protein>
    <submittedName>
        <fullName evidence="2">Uncharacterized protein</fullName>
    </submittedName>
</protein>
<dbReference type="EMBL" id="OU896715">
    <property type="protein sequence ID" value="CAH1184033.1"/>
    <property type="molecule type" value="Genomic_DNA"/>
</dbReference>
<evidence type="ECO:0000313" key="2">
    <source>
        <dbReference type="EMBL" id="CAH1184033.1"/>
    </source>
</evidence>
<dbReference type="PANTHER" id="PTHR31912:SF36">
    <property type="entry name" value="C2H2-TYPE DOMAIN-CONTAINING PROTEIN"/>
    <property type="match status" value="1"/>
</dbReference>
<accession>A0A9P0DQ24</accession>